<sequence length="74" mass="8890">MDNDMNQSRVIVQHVPLPRQNKLIAYAIQARNEHRFFLRFSFFFAFIFSFSLSFSFRFSIPSSRLLFFSFSIEP</sequence>
<keyword evidence="1" id="KW-1133">Transmembrane helix</keyword>
<keyword evidence="1" id="KW-0472">Membrane</keyword>
<comment type="caution">
    <text evidence="2">The sequence shown here is derived from an EMBL/GenBank/DDBJ whole genome shotgun (WGS) entry which is preliminary data.</text>
</comment>
<name>A0A1X2HVZ7_SYNRA</name>
<evidence type="ECO:0008006" key="4">
    <source>
        <dbReference type="Google" id="ProtNLM"/>
    </source>
</evidence>
<dbReference type="Proteomes" id="UP000242180">
    <property type="component" value="Unassembled WGS sequence"/>
</dbReference>
<proteinExistence type="predicted"/>
<dbReference type="EMBL" id="MCGN01000001">
    <property type="protein sequence ID" value="ORZ03782.1"/>
    <property type="molecule type" value="Genomic_DNA"/>
</dbReference>
<gene>
    <name evidence="2" type="ORF">BCR43DRAFT_483964</name>
</gene>
<protein>
    <recommendedName>
        <fullName evidence="4">Transmembrane protein</fullName>
    </recommendedName>
</protein>
<reference evidence="2 3" key="1">
    <citation type="submission" date="2016-07" db="EMBL/GenBank/DDBJ databases">
        <title>Pervasive Adenine N6-methylation of Active Genes in Fungi.</title>
        <authorList>
            <consortium name="DOE Joint Genome Institute"/>
            <person name="Mondo S.J."/>
            <person name="Dannebaum R.O."/>
            <person name="Kuo R.C."/>
            <person name="Labutti K."/>
            <person name="Haridas S."/>
            <person name="Kuo A."/>
            <person name="Salamov A."/>
            <person name="Ahrendt S.R."/>
            <person name="Lipzen A."/>
            <person name="Sullivan W."/>
            <person name="Andreopoulos W.B."/>
            <person name="Clum A."/>
            <person name="Lindquist E."/>
            <person name="Daum C."/>
            <person name="Ramamoorthy G.K."/>
            <person name="Gryganskyi A."/>
            <person name="Culley D."/>
            <person name="Magnuson J.K."/>
            <person name="James T.Y."/>
            <person name="O'Malley M.A."/>
            <person name="Stajich J.E."/>
            <person name="Spatafora J.W."/>
            <person name="Visel A."/>
            <person name="Grigoriev I.V."/>
        </authorList>
    </citation>
    <scope>NUCLEOTIDE SEQUENCE [LARGE SCALE GENOMIC DNA]</scope>
    <source>
        <strain evidence="2 3">NRRL 2496</strain>
    </source>
</reference>
<keyword evidence="1" id="KW-0812">Transmembrane</keyword>
<feature type="transmembrane region" description="Helical" evidence="1">
    <location>
        <begin position="36"/>
        <end position="60"/>
    </location>
</feature>
<dbReference type="InParanoid" id="A0A1X2HVZ7"/>
<keyword evidence="3" id="KW-1185">Reference proteome</keyword>
<dbReference type="AlphaFoldDB" id="A0A1X2HVZ7"/>
<evidence type="ECO:0000313" key="2">
    <source>
        <dbReference type="EMBL" id="ORZ03782.1"/>
    </source>
</evidence>
<evidence type="ECO:0000256" key="1">
    <source>
        <dbReference type="SAM" id="Phobius"/>
    </source>
</evidence>
<accession>A0A1X2HVZ7</accession>
<evidence type="ECO:0000313" key="3">
    <source>
        <dbReference type="Proteomes" id="UP000242180"/>
    </source>
</evidence>
<organism evidence="2 3">
    <name type="scientific">Syncephalastrum racemosum</name>
    <name type="common">Filamentous fungus</name>
    <dbReference type="NCBI Taxonomy" id="13706"/>
    <lineage>
        <taxon>Eukaryota</taxon>
        <taxon>Fungi</taxon>
        <taxon>Fungi incertae sedis</taxon>
        <taxon>Mucoromycota</taxon>
        <taxon>Mucoromycotina</taxon>
        <taxon>Mucoromycetes</taxon>
        <taxon>Mucorales</taxon>
        <taxon>Syncephalastraceae</taxon>
        <taxon>Syncephalastrum</taxon>
    </lineage>
</organism>